<dbReference type="AlphaFoldDB" id="A0A1H0Q619"/>
<gene>
    <name evidence="1" type="ORF">SAMN05216366_10717</name>
</gene>
<organism evidence="1 2">
    <name type="scientific">Selenomonas ruminantium</name>
    <dbReference type="NCBI Taxonomy" id="971"/>
    <lineage>
        <taxon>Bacteria</taxon>
        <taxon>Bacillati</taxon>
        <taxon>Bacillota</taxon>
        <taxon>Negativicutes</taxon>
        <taxon>Selenomonadales</taxon>
        <taxon>Selenomonadaceae</taxon>
        <taxon>Selenomonas</taxon>
    </lineage>
</organism>
<sequence length="346" mass="38870">MDRMDAREAFERLYARVAAEGREEMLFGKETYEKAVKVLDKYAVANAGKGIFEFEFPFTGQPRMDLLAGYECRNLCAPVNFVGEVNPLIQNFFDAFAREPSFADYVYGYSFDLSAGASEDTMPGLYLLPPLGRPTEAYVPILLKTLGGEAFIPKVMNAFAEAPFRWQPHYAGYMAGRPGAPTRLGFSIKKADCLYYAEKREALLLDIETYMGREFSPEGRELLRFLAAGGWIYDLQFDLYPDGTLGDNLGVALSFDSNDVDPRKAAGFLERGAAGEKLRYLEHIGLADSRWRQMDRACYGVQHIVHSEGKRRLAGDVVKLDGIKVRFKKGNAYLAKGYLLAQSYYL</sequence>
<dbReference type="OrthoDB" id="2000817at2"/>
<accession>A0A1H0Q619</accession>
<name>A0A1H0Q619_SELRU</name>
<dbReference type="Proteomes" id="UP000182412">
    <property type="component" value="Unassembled WGS sequence"/>
</dbReference>
<dbReference type="RefSeq" id="WP_074571742.1">
    <property type="nucleotide sequence ID" value="NZ_FNJQ01000007.1"/>
</dbReference>
<evidence type="ECO:0000313" key="2">
    <source>
        <dbReference type="Proteomes" id="UP000182412"/>
    </source>
</evidence>
<dbReference type="EMBL" id="FNJQ01000007">
    <property type="protein sequence ID" value="SDP12867.1"/>
    <property type="molecule type" value="Genomic_DNA"/>
</dbReference>
<evidence type="ECO:0000313" key="1">
    <source>
        <dbReference type="EMBL" id="SDP12867.1"/>
    </source>
</evidence>
<reference evidence="1 2" key="1">
    <citation type="submission" date="2016-10" db="EMBL/GenBank/DDBJ databases">
        <authorList>
            <person name="de Groot N.N."/>
        </authorList>
    </citation>
    <scope>NUCLEOTIDE SEQUENCE [LARGE SCALE GENOMIC DNA]</scope>
    <source>
        <strain evidence="1 2">S137</strain>
    </source>
</reference>
<protein>
    <submittedName>
        <fullName evidence="1">Uncharacterized protein</fullName>
    </submittedName>
</protein>
<proteinExistence type="predicted"/>